<protein>
    <recommendedName>
        <fullName evidence="3">RVP_2 domain-containing protein</fullName>
    </recommendedName>
</protein>
<dbReference type="Proteomes" id="UP000187406">
    <property type="component" value="Unassembled WGS sequence"/>
</dbReference>
<comment type="caution">
    <text evidence="1">The sequence shown here is derived from an EMBL/GenBank/DDBJ whole genome shotgun (WGS) entry which is preliminary data.</text>
</comment>
<reference evidence="2" key="1">
    <citation type="submission" date="2016-04" db="EMBL/GenBank/DDBJ databases">
        <title>Cephalotus genome sequencing.</title>
        <authorList>
            <person name="Fukushima K."/>
            <person name="Hasebe M."/>
            <person name="Fang X."/>
        </authorList>
    </citation>
    <scope>NUCLEOTIDE SEQUENCE [LARGE SCALE GENOMIC DNA]</scope>
    <source>
        <strain evidence="2">cv. St1</strain>
    </source>
</reference>
<organism evidence="1 2">
    <name type="scientific">Cephalotus follicularis</name>
    <name type="common">Albany pitcher plant</name>
    <dbReference type="NCBI Taxonomy" id="3775"/>
    <lineage>
        <taxon>Eukaryota</taxon>
        <taxon>Viridiplantae</taxon>
        <taxon>Streptophyta</taxon>
        <taxon>Embryophyta</taxon>
        <taxon>Tracheophyta</taxon>
        <taxon>Spermatophyta</taxon>
        <taxon>Magnoliopsida</taxon>
        <taxon>eudicotyledons</taxon>
        <taxon>Gunneridae</taxon>
        <taxon>Pentapetalae</taxon>
        <taxon>rosids</taxon>
        <taxon>fabids</taxon>
        <taxon>Oxalidales</taxon>
        <taxon>Cephalotaceae</taxon>
        <taxon>Cephalotus</taxon>
    </lineage>
</organism>
<gene>
    <name evidence="1" type="ORF">CFOL_v3_24977</name>
</gene>
<accession>A0A1Q3CN27</accession>
<evidence type="ECO:0000313" key="2">
    <source>
        <dbReference type="Proteomes" id="UP000187406"/>
    </source>
</evidence>
<evidence type="ECO:0000313" key="1">
    <source>
        <dbReference type="EMBL" id="GAV81522.1"/>
    </source>
</evidence>
<dbReference type="OrthoDB" id="1731207at2759"/>
<dbReference type="AlphaFoldDB" id="A0A1Q3CN27"/>
<evidence type="ECO:0008006" key="3">
    <source>
        <dbReference type="Google" id="ProtNLM"/>
    </source>
</evidence>
<dbReference type="InParanoid" id="A0A1Q3CN27"/>
<sequence>MTHVVLNVVRCFFTISKEDDWRCTNLHIYIKIGNILNKVIIDGGSCMNVVSGGVVTLMNLKLEPHPQPYKVARVNNTSMLVTERCLVPIRTTYGATFFL</sequence>
<dbReference type="EMBL" id="BDDD01002427">
    <property type="protein sequence ID" value="GAV81522.1"/>
    <property type="molecule type" value="Genomic_DNA"/>
</dbReference>
<name>A0A1Q3CN27_CEPFO</name>
<keyword evidence="2" id="KW-1185">Reference proteome</keyword>
<proteinExistence type="predicted"/>